<evidence type="ECO:0008006" key="4">
    <source>
        <dbReference type="Google" id="ProtNLM"/>
    </source>
</evidence>
<evidence type="ECO:0000313" key="2">
    <source>
        <dbReference type="EMBL" id="AQS42315.1"/>
    </source>
</evidence>
<reference evidence="2 3" key="2">
    <citation type="journal article" date="2016" name="Sci. Rep.">
        <title>The genome of Rhizobiales bacteria in predatory ants reveals urease gene functions but no genes for nitrogen fixation.</title>
        <authorList>
            <person name="Neuvonen M.M."/>
            <person name="Tamarit D."/>
            <person name="Naslund K."/>
            <person name="Liebig J."/>
            <person name="Feldhaar H."/>
            <person name="Moran N.A."/>
            <person name="Guy L."/>
            <person name="Andersson S.G."/>
        </authorList>
    </citation>
    <scope>NUCLEOTIDE SEQUENCE [LARGE SCALE GENOMIC DNA]</scope>
    <source>
        <strain evidence="2 3">Hsal</strain>
    </source>
</reference>
<dbReference type="KEGG" id="thd:BHV28_16370"/>
<reference evidence="2 3" key="1">
    <citation type="journal article" date="2010" name="Science">
        <title>Genomic comparison of the ants Camponotus floridanus and Harpegnathos saltator.</title>
        <authorList>
            <person name="Bonasio R."/>
            <person name="Zhang G."/>
            <person name="Ye C."/>
            <person name="Mutti N.S."/>
            <person name="Fang X."/>
            <person name="Qin N."/>
            <person name="Donahue G."/>
            <person name="Yang P."/>
            <person name="Li Q."/>
            <person name="Li C."/>
            <person name="Zhang P."/>
            <person name="Huang Z."/>
            <person name="Berger S.L."/>
            <person name="Reinberg D."/>
            <person name="Wang J."/>
            <person name="Liebig J."/>
        </authorList>
    </citation>
    <scope>NUCLEOTIDE SEQUENCE [LARGE SCALE GENOMIC DNA]</scope>
    <source>
        <strain evidence="2 3">Hsal</strain>
    </source>
</reference>
<keyword evidence="3" id="KW-1185">Reference proteome</keyword>
<accession>A0A1U9JWQ8</accession>
<dbReference type="Proteomes" id="UP000188912">
    <property type="component" value="Chromosome"/>
</dbReference>
<proteinExistence type="predicted"/>
<protein>
    <recommendedName>
        <fullName evidence="4">Transmembrane protein</fullName>
    </recommendedName>
</protein>
<evidence type="ECO:0000313" key="3">
    <source>
        <dbReference type="Proteomes" id="UP000188912"/>
    </source>
</evidence>
<feature type="transmembrane region" description="Helical" evidence="1">
    <location>
        <begin position="152"/>
        <end position="175"/>
    </location>
</feature>
<feature type="transmembrane region" description="Helical" evidence="1">
    <location>
        <begin position="93"/>
        <end position="114"/>
    </location>
</feature>
<keyword evidence="1" id="KW-0472">Membrane</keyword>
<keyword evidence="1" id="KW-0812">Transmembrane</keyword>
<feature type="transmembrane region" description="Helical" evidence="1">
    <location>
        <begin position="62"/>
        <end position="86"/>
    </location>
</feature>
<dbReference type="STRING" id="1902579.BHV28_16370"/>
<gene>
    <name evidence="2" type="ORF">BHV28_16370</name>
</gene>
<evidence type="ECO:0000256" key="1">
    <source>
        <dbReference type="SAM" id="Phobius"/>
    </source>
</evidence>
<dbReference type="AlphaFoldDB" id="A0A1U9JWQ8"/>
<feature type="transmembrane region" description="Helical" evidence="1">
    <location>
        <begin position="39"/>
        <end position="56"/>
    </location>
</feature>
<name>A0A1U9JWQ8_9HYPH</name>
<keyword evidence="1" id="KW-1133">Transmembrane helix</keyword>
<organism evidence="2 3">
    <name type="scientific">Candidatus Tokpelaia hoelldobleri</name>
    <dbReference type="NCBI Taxonomy" id="1902579"/>
    <lineage>
        <taxon>Bacteria</taxon>
        <taxon>Pseudomonadati</taxon>
        <taxon>Pseudomonadota</taxon>
        <taxon>Alphaproteobacteria</taxon>
        <taxon>Hyphomicrobiales</taxon>
        <taxon>Candidatus Tokpelaia</taxon>
    </lineage>
</organism>
<sequence length="197" mass="22230">MLGFNDIVKRLGAVWHIAFNDPARLSDLELTPKGFRESFWALPIALLPVLPGNIFVQSFEQFMQGLFINISVWIIPLMVVIALCDVFRIRNRIIPFVIAFNWLQAFLQLLLLVLVPFVPVLPPVIIVLLVAVVFIIYRVFRVSLDKPAPYTIAFMVFYFVMMSVVLVIAADVAGLPVMRMMKLPPEAAGYALQGNLL</sequence>
<feature type="transmembrane region" description="Helical" evidence="1">
    <location>
        <begin position="120"/>
        <end position="140"/>
    </location>
</feature>
<dbReference type="EMBL" id="CP017315">
    <property type="protein sequence ID" value="AQS42315.1"/>
    <property type="molecule type" value="Genomic_DNA"/>
</dbReference>